<name>A0A6P7XZI3_9AMPH</name>
<evidence type="ECO:0000313" key="3">
    <source>
        <dbReference type="Proteomes" id="UP000515156"/>
    </source>
</evidence>
<dbReference type="CTD" id="25758"/>
<proteinExistence type="predicted"/>
<dbReference type="Proteomes" id="UP000515156">
    <property type="component" value="Chromosome 4"/>
</dbReference>
<feature type="region of interest" description="Disordered" evidence="1">
    <location>
        <begin position="1213"/>
        <end position="1239"/>
    </location>
</feature>
<dbReference type="Pfam" id="PF12877">
    <property type="entry name" value="KIAA1549"/>
    <property type="match status" value="1"/>
</dbReference>
<dbReference type="PANTHER" id="PTHR21590:SF3">
    <property type="entry name" value="UPF0606 PROTEIN KIAA1549L"/>
    <property type="match status" value="1"/>
</dbReference>
<gene>
    <name evidence="4" type="primary">KIAA1549L</name>
</gene>
<dbReference type="InParanoid" id="A0A6P7XZI3"/>
<keyword evidence="2" id="KW-0472">Membrane</keyword>
<evidence type="ECO:0000313" key="4">
    <source>
        <dbReference type="RefSeq" id="XP_030058286.1"/>
    </source>
</evidence>
<feature type="compositionally biased region" description="Polar residues" evidence="1">
    <location>
        <begin position="1347"/>
        <end position="1374"/>
    </location>
</feature>
<dbReference type="KEGG" id="muo:115469631"/>
<dbReference type="RefSeq" id="XP_030058286.1">
    <property type="nucleotide sequence ID" value="XM_030202426.1"/>
</dbReference>
<protein>
    <submittedName>
        <fullName evidence="4">UPF0606 protein KIAA1549L homolog</fullName>
    </submittedName>
</protein>
<sequence>MQDALSDKSITTSEFSKIAFSILSSNSPSPIRTTQLPVHEKTTSENTSLLITPSELETFSQVPTSLRAISTNEQSISSTTAKVSLGAMERSNSPSQEYTAIQEFIAISSNPSSHLPQEYTQTSVVLHSGNKGGDTAPSYRPNAVPTVSVLHTNITSPLQSSTITSIHPSPAQFMSSVLPTKNLTSSVITVTPLPFPGGLPMTGSTGSSSPPFSELSFTSVSSRTESTSSDSVTHFINSTLMSTLARDNNTTGHTKPTSTFQNQTTHVATFLATINSYATATPPFTTLPTTTASTVITSRGESVTTTTPTPAKIETTVVTTNKSTWPAFTKSSTSFPATITPALTTVTASVKTTSLPVTPVANRTALLTTTLASTTLKSTPLECQLSENLLVKTVLVMTQNQMKICDQFKQNITNGLSQALQKAFNSRVQVEANSCTEIVDSQQGSSLVTFGYYVSVNSKTGRLMYIASAVAEVLNAYGINSVMEHIRQRMPDLQYITLLAAPWNLQPTFWFQLKTVLQFVGSTENIHLCNFVQTMEQNLQKAFQYAENIFLGTNSSLTVQILNTSVVSQAVTLIYAVRNQSTFLNGTVSSKLLNHLSADLVGFYLSKPPLIIAESLDYPNIETSSATRNYWLITVIQGVARNLLGINRQNFARLMEERLAQLFIISHRQERRFKRATTVGSYTVQMVKMQHISGPKDPVELTYYALYDGNPLSGTSAAKQLSTIDSQRMALTLGYVVQMQADAVVKNPSNNLWVIAAVLAPITVVTVIIIIITAVLCRKNKNDFKPEPMTNMPPRVKPVQGFDYAKHHLGEQGADNEVLPITQETVVLPFPVSQDREMIQDESTVKTVKSTGTEKSQLSCGNGSLNSNEVGKPNPGKNSPQKSRKDGARKSNGIISDEEERSTLFDNGAKITTGPPDTSSGSVQLIAIKPVTLPLANPAPEESAIINGEVNKALKQKSDIEHYRNKLRLKAKRKGYYDFPQIDGNKSLTERTKQIYEKTQREIDSVLNPDTDGSSKNRQPQTSSSVYRSRQSLNSPSPGETEMDLLVTRERPRRGIRNSGYDTEPEIIEETNIDQVKDLRGYAKSRQVKGHSETSTLSSQPSIDEVRQQMHVLLEEAFSLASTGHGGHKRQQERFIPTQQLPYAEVVTSAPGTMSRPRGGVQWVPTYGPEMYQYSFPRPAYRFSQLPEMVLGSAPPPVPPRTGPMAVASLRRSTADVGSKSRTAECRAPEQGPHDTAAFSPVSRASVPVASLDHSSSNCSGNTVPAVFAIPANRPGFTGYFIPTPPTSYRNQAWMPYTGDSELPGQWADSVPLPGYIEAYPRPSYPQNSPSRPSCQYKQPGSMHPNLEQTAGSTMAASQQSLADGDTPESSHTNLSTAALVKAIREEVAKLAKKQTDMFEFQV</sequence>
<evidence type="ECO:0000256" key="1">
    <source>
        <dbReference type="SAM" id="MobiDB-lite"/>
    </source>
</evidence>
<reference evidence="4" key="1">
    <citation type="submission" date="2025-08" db="UniProtKB">
        <authorList>
            <consortium name="RefSeq"/>
        </authorList>
    </citation>
    <scope>IDENTIFICATION</scope>
</reference>
<dbReference type="FunCoup" id="A0A6P7XZI3">
    <property type="interactions" value="69"/>
</dbReference>
<evidence type="ECO:0000256" key="2">
    <source>
        <dbReference type="SAM" id="Phobius"/>
    </source>
</evidence>
<dbReference type="PANTHER" id="PTHR21590">
    <property type="entry name" value="SEA DOMAIN-CONTAINING PROTEIN"/>
    <property type="match status" value="1"/>
</dbReference>
<feature type="compositionally biased region" description="Polar residues" evidence="1">
    <location>
        <begin position="841"/>
        <end position="869"/>
    </location>
</feature>
<dbReference type="InterPro" id="IPR024606">
    <property type="entry name" value="KIAA1549"/>
</dbReference>
<feature type="region of interest" description="Disordered" evidence="1">
    <location>
        <begin position="832"/>
        <end position="923"/>
    </location>
</feature>
<dbReference type="OrthoDB" id="9939624at2759"/>
<keyword evidence="2" id="KW-0812">Transmembrane</keyword>
<keyword evidence="2" id="KW-1133">Transmembrane helix</keyword>
<feature type="compositionally biased region" description="Polar residues" evidence="1">
    <location>
        <begin position="1325"/>
        <end position="1339"/>
    </location>
</feature>
<feature type="compositionally biased region" description="Polar residues" evidence="1">
    <location>
        <begin position="1011"/>
        <end position="1038"/>
    </location>
</feature>
<keyword evidence="3" id="KW-1185">Reference proteome</keyword>
<organism evidence="3 4">
    <name type="scientific">Microcaecilia unicolor</name>
    <dbReference type="NCBI Taxonomy" id="1415580"/>
    <lineage>
        <taxon>Eukaryota</taxon>
        <taxon>Metazoa</taxon>
        <taxon>Chordata</taxon>
        <taxon>Craniata</taxon>
        <taxon>Vertebrata</taxon>
        <taxon>Euteleostomi</taxon>
        <taxon>Amphibia</taxon>
        <taxon>Gymnophiona</taxon>
        <taxon>Siphonopidae</taxon>
        <taxon>Microcaecilia</taxon>
    </lineage>
</organism>
<accession>A0A6P7XZI3</accession>
<feature type="region of interest" description="Disordered" evidence="1">
    <location>
        <begin position="999"/>
        <end position="1063"/>
    </location>
</feature>
<feature type="region of interest" description="Disordered" evidence="1">
    <location>
        <begin position="1321"/>
        <end position="1374"/>
    </location>
</feature>
<dbReference type="GeneID" id="115469631"/>
<feature type="transmembrane region" description="Helical" evidence="2">
    <location>
        <begin position="752"/>
        <end position="777"/>
    </location>
</feature>